<evidence type="ECO:0000313" key="11">
    <source>
        <dbReference type="EMBL" id="MBW4543938.1"/>
    </source>
</evidence>
<keyword evidence="5" id="KW-0808">Transferase</keyword>
<dbReference type="GO" id="GO:0006506">
    <property type="term" value="P:GPI anchor biosynthetic process"/>
    <property type="evidence" value="ECO:0007669"/>
    <property type="project" value="UniProtKB-KW"/>
</dbReference>
<comment type="pathway">
    <text evidence="2">Glycolipid biosynthesis; glycosylphosphatidylinositol-anchor biosynthesis.</text>
</comment>
<dbReference type="GO" id="GO:0004376">
    <property type="term" value="F:GPI mannosyltransferase activity"/>
    <property type="evidence" value="ECO:0007669"/>
    <property type="project" value="InterPro"/>
</dbReference>
<evidence type="ECO:0000313" key="12">
    <source>
        <dbReference type="Proteomes" id="UP000753908"/>
    </source>
</evidence>
<keyword evidence="8 10" id="KW-1133">Transmembrane helix</keyword>
<evidence type="ECO:0000256" key="4">
    <source>
        <dbReference type="ARBA" id="ARBA00022676"/>
    </source>
</evidence>
<dbReference type="InterPro" id="IPR007315">
    <property type="entry name" value="PIG-V/Gpi18"/>
</dbReference>
<keyword evidence="9 10" id="KW-0472">Membrane</keyword>
<evidence type="ECO:0000256" key="6">
    <source>
        <dbReference type="ARBA" id="ARBA00022692"/>
    </source>
</evidence>
<evidence type="ECO:0000256" key="10">
    <source>
        <dbReference type="SAM" id="Phobius"/>
    </source>
</evidence>
<dbReference type="PANTHER" id="PTHR12468:SF2">
    <property type="entry name" value="GPI MANNOSYLTRANSFERASE 2"/>
    <property type="match status" value="1"/>
</dbReference>
<sequence length="420" mass="46850">MSKSKALWANAFRFAAAMWLLSRVVIAVAMVLIAPSLPVPPEGIVPTVDWSLFSYSDSPRYETIVTGGYEYESTIKEKYNIAFFPLFPLLTRGVMYLGLPFNVAGTLVNNLAFLAALVVLYRWVEERHGGSVARWTTAVWAWCPLSLFGSVIYTEGLFMLFSTAALRAFDKQQHALAALWGALATAARVTGVVLVPTFLIVAWKERRPVSAYVAALLTAGGVVIFSLYCALNFGDPLAFVHAQKAWRDTTGLNWKDWRRELITIAIGKTNLEQRAIVDPWHPFLFVLLLGSIYLLWHFRQKLGSVVVISISFALALASWRLGGESLIVVVMVFGGGYLLWRLRHQLRLIEVVYGFCALGLIMFSGSSASAQRYAYAIVSLAIALGLVLDRYPRWAYATMVFFSIILVNFAIRFAQHLWVA</sequence>
<accession>A0A951PJU2</accession>
<feature type="transmembrane region" description="Helical" evidence="10">
    <location>
        <begin position="280"/>
        <end position="296"/>
    </location>
</feature>
<evidence type="ECO:0000256" key="1">
    <source>
        <dbReference type="ARBA" id="ARBA00004477"/>
    </source>
</evidence>
<dbReference type="Proteomes" id="UP000753908">
    <property type="component" value="Unassembled WGS sequence"/>
</dbReference>
<dbReference type="GO" id="GO:0016020">
    <property type="term" value="C:membrane"/>
    <property type="evidence" value="ECO:0007669"/>
    <property type="project" value="GOC"/>
</dbReference>
<feature type="transmembrane region" description="Helical" evidence="10">
    <location>
        <begin position="139"/>
        <end position="166"/>
    </location>
</feature>
<keyword evidence="3" id="KW-0337">GPI-anchor biosynthesis</keyword>
<organism evidence="11 12">
    <name type="scientific">Symplocastrum torsivum CPER-KK1</name>
    <dbReference type="NCBI Taxonomy" id="450513"/>
    <lineage>
        <taxon>Bacteria</taxon>
        <taxon>Bacillati</taxon>
        <taxon>Cyanobacteriota</taxon>
        <taxon>Cyanophyceae</taxon>
        <taxon>Oscillatoriophycideae</taxon>
        <taxon>Oscillatoriales</taxon>
        <taxon>Microcoleaceae</taxon>
        <taxon>Symplocastrum</taxon>
    </lineage>
</organism>
<dbReference type="EMBL" id="JAHHIF010000006">
    <property type="protein sequence ID" value="MBW4543938.1"/>
    <property type="molecule type" value="Genomic_DNA"/>
</dbReference>
<dbReference type="Pfam" id="PF04188">
    <property type="entry name" value="Mannosyl_trans2"/>
    <property type="match status" value="1"/>
</dbReference>
<evidence type="ECO:0000256" key="8">
    <source>
        <dbReference type="ARBA" id="ARBA00022989"/>
    </source>
</evidence>
<dbReference type="GO" id="GO:0000009">
    <property type="term" value="F:alpha-1,6-mannosyltransferase activity"/>
    <property type="evidence" value="ECO:0007669"/>
    <property type="project" value="InterPro"/>
</dbReference>
<feature type="transmembrane region" description="Helical" evidence="10">
    <location>
        <begin position="348"/>
        <end position="365"/>
    </location>
</feature>
<proteinExistence type="predicted"/>
<evidence type="ECO:0000256" key="3">
    <source>
        <dbReference type="ARBA" id="ARBA00022502"/>
    </source>
</evidence>
<keyword evidence="4" id="KW-0328">Glycosyltransferase</keyword>
<evidence type="ECO:0000256" key="2">
    <source>
        <dbReference type="ARBA" id="ARBA00004687"/>
    </source>
</evidence>
<protein>
    <recommendedName>
        <fullName evidence="13">Integral membrane protein</fullName>
    </recommendedName>
</protein>
<feature type="transmembrane region" description="Helical" evidence="10">
    <location>
        <begin position="12"/>
        <end position="34"/>
    </location>
</feature>
<evidence type="ECO:0000256" key="5">
    <source>
        <dbReference type="ARBA" id="ARBA00022679"/>
    </source>
</evidence>
<comment type="subcellular location">
    <subcellularLocation>
        <location evidence="1">Endoplasmic reticulum membrane</location>
        <topology evidence="1">Multi-pass membrane protein</topology>
    </subcellularLocation>
</comment>
<gene>
    <name evidence="11" type="ORF">KME25_05780</name>
</gene>
<evidence type="ECO:0000256" key="7">
    <source>
        <dbReference type="ARBA" id="ARBA00022824"/>
    </source>
</evidence>
<evidence type="ECO:0008006" key="13">
    <source>
        <dbReference type="Google" id="ProtNLM"/>
    </source>
</evidence>
<feature type="transmembrane region" description="Helical" evidence="10">
    <location>
        <begin position="209"/>
        <end position="231"/>
    </location>
</feature>
<reference evidence="11" key="1">
    <citation type="submission" date="2021-05" db="EMBL/GenBank/DDBJ databases">
        <authorList>
            <person name="Pietrasiak N."/>
            <person name="Ward R."/>
            <person name="Stajich J.E."/>
            <person name="Kurbessoian T."/>
        </authorList>
    </citation>
    <scope>NUCLEOTIDE SEQUENCE</scope>
    <source>
        <strain evidence="11">CPER-KK1</strain>
    </source>
</reference>
<dbReference type="PANTHER" id="PTHR12468">
    <property type="entry name" value="GPI MANNOSYLTRANSFERASE 2"/>
    <property type="match status" value="1"/>
</dbReference>
<feature type="transmembrane region" description="Helical" evidence="10">
    <location>
        <begin position="106"/>
        <end position="124"/>
    </location>
</feature>
<comment type="caution">
    <text evidence="11">The sequence shown here is derived from an EMBL/GenBank/DDBJ whole genome shotgun (WGS) entry which is preliminary data.</text>
</comment>
<evidence type="ECO:0000256" key="9">
    <source>
        <dbReference type="ARBA" id="ARBA00023136"/>
    </source>
</evidence>
<reference evidence="11" key="2">
    <citation type="journal article" date="2022" name="Microbiol. Resour. Announc.">
        <title>Metagenome Sequencing to Explore Phylogenomics of Terrestrial Cyanobacteria.</title>
        <authorList>
            <person name="Ward R.D."/>
            <person name="Stajich J.E."/>
            <person name="Johansen J.R."/>
            <person name="Huntemann M."/>
            <person name="Clum A."/>
            <person name="Foster B."/>
            <person name="Foster B."/>
            <person name="Roux S."/>
            <person name="Palaniappan K."/>
            <person name="Varghese N."/>
            <person name="Mukherjee S."/>
            <person name="Reddy T.B.K."/>
            <person name="Daum C."/>
            <person name="Copeland A."/>
            <person name="Chen I.A."/>
            <person name="Ivanova N.N."/>
            <person name="Kyrpides N.C."/>
            <person name="Shapiro N."/>
            <person name="Eloe-Fadrosh E.A."/>
            <person name="Pietrasiak N."/>
        </authorList>
    </citation>
    <scope>NUCLEOTIDE SEQUENCE</scope>
    <source>
        <strain evidence="11">CPER-KK1</strain>
    </source>
</reference>
<keyword evidence="6 10" id="KW-0812">Transmembrane</keyword>
<name>A0A951PJU2_9CYAN</name>
<dbReference type="AlphaFoldDB" id="A0A951PJU2"/>
<feature type="transmembrane region" description="Helical" evidence="10">
    <location>
        <begin position="302"/>
        <end position="319"/>
    </location>
</feature>
<feature type="transmembrane region" description="Helical" evidence="10">
    <location>
        <begin position="326"/>
        <end position="342"/>
    </location>
</feature>
<dbReference type="GO" id="GO:0031501">
    <property type="term" value="C:mannosyltransferase complex"/>
    <property type="evidence" value="ECO:0007669"/>
    <property type="project" value="TreeGrafter"/>
</dbReference>
<feature type="transmembrane region" description="Helical" evidence="10">
    <location>
        <begin position="372"/>
        <end position="388"/>
    </location>
</feature>
<keyword evidence="7" id="KW-0256">Endoplasmic reticulum</keyword>
<feature type="transmembrane region" description="Helical" evidence="10">
    <location>
        <begin position="394"/>
        <end position="414"/>
    </location>
</feature>
<feature type="transmembrane region" description="Helical" evidence="10">
    <location>
        <begin position="178"/>
        <end position="203"/>
    </location>
</feature>